<organism evidence="1 2">
    <name type="scientific">Haloferula chungangensis</name>
    <dbReference type="NCBI Taxonomy" id="1048331"/>
    <lineage>
        <taxon>Bacteria</taxon>
        <taxon>Pseudomonadati</taxon>
        <taxon>Verrucomicrobiota</taxon>
        <taxon>Verrucomicrobiia</taxon>
        <taxon>Verrucomicrobiales</taxon>
        <taxon>Verrucomicrobiaceae</taxon>
        <taxon>Haloferula</taxon>
    </lineage>
</organism>
<dbReference type="Proteomes" id="UP001596472">
    <property type="component" value="Unassembled WGS sequence"/>
</dbReference>
<evidence type="ECO:0000313" key="1">
    <source>
        <dbReference type="EMBL" id="MFC7337027.1"/>
    </source>
</evidence>
<protein>
    <recommendedName>
        <fullName evidence="3">DUF3352 domain-containing protein</fullName>
    </recommendedName>
</protein>
<keyword evidence="2" id="KW-1185">Reference proteome</keyword>
<evidence type="ECO:0008006" key="3">
    <source>
        <dbReference type="Google" id="ProtNLM"/>
    </source>
</evidence>
<dbReference type="EMBL" id="JBHTBS010000003">
    <property type="protein sequence ID" value="MFC7337027.1"/>
    <property type="molecule type" value="Genomic_DNA"/>
</dbReference>
<proteinExistence type="predicted"/>
<evidence type="ECO:0000313" key="2">
    <source>
        <dbReference type="Proteomes" id="UP001596472"/>
    </source>
</evidence>
<gene>
    <name evidence="1" type="ORF">ACFQY0_07555</name>
</gene>
<accession>A0ABW2L3W4</accession>
<comment type="caution">
    <text evidence="1">The sequence shown here is derived from an EMBL/GenBank/DDBJ whole genome shotgun (WGS) entry which is preliminary data.</text>
</comment>
<dbReference type="PROSITE" id="PS51257">
    <property type="entry name" value="PROKAR_LIPOPROTEIN"/>
    <property type="match status" value="1"/>
</dbReference>
<name>A0ABW2L3W4_9BACT</name>
<sequence length="727" mass="78792">MKMSRAWCVMLPVSALIFGSCKKEETAKVVEAVDQAVDEVVSLGEAASAEERAAKLGFVAHLSSDTEMVMALYDGKGMVRNLRDLDLWKFIIDVAEEEEGMNPEEEIAPQAEMVGQFLGNEIFLATGKGTVEQTKSLQILNAKVGYYQFRTMSRALAEGVSSGDMETALMSMNDSETWLMDLVSDIGEYTPLIEGAEMPPVLAGIKVSDKEAMAMAEEQISQAFGSVPPEMGEAIEFEKASASFKGFLLKGETLVEAMEADRSEMDKTIGKEHADQILTSLQTKNLVIATGKLDDYLLVYIGGSVEACPIAESLETSLAANDAISFVDAHLDHPVHGFLFGSNNLMEALDAGGLEEIAAGIRDGVSSAEGVGDERELVAMLDMIGEREDALLELVDASTFGGLITIDGGARFDLFGGVDNGAIDYAADHKLASLGEGDRVLMFANWASDEEYSKRAGDLMKVVVESAYALTGKLMEADIEEGDLAQFKQGFEAFDQLFRDDFLKFYDGLSTAADGLGEEAALVVDLNAAVPPFPGVPQELVEGGRFVRASLVAPVTDRSKLADAWKEVDLSLRAMFKSAKELGSPDINMLVPTSSEKDDVITWYFDAAAFSDDVKPSVTLNDEWFVASTSRTQALDLIGRAGAEAKAARKGAWFELDLDTLREFTDEMISLVEDNAEVILGNDAEDFAEELPRIRAGLKALQQFDGITLHDRKVNGARQISLHFQTR</sequence>
<reference evidence="2" key="1">
    <citation type="journal article" date="2019" name="Int. J. Syst. Evol. Microbiol.">
        <title>The Global Catalogue of Microorganisms (GCM) 10K type strain sequencing project: providing services to taxonomists for standard genome sequencing and annotation.</title>
        <authorList>
            <consortium name="The Broad Institute Genomics Platform"/>
            <consortium name="The Broad Institute Genome Sequencing Center for Infectious Disease"/>
            <person name="Wu L."/>
            <person name="Ma J."/>
        </authorList>
    </citation>
    <scope>NUCLEOTIDE SEQUENCE [LARGE SCALE GENOMIC DNA]</scope>
    <source>
        <strain evidence="2">CGMCC 4.1467</strain>
    </source>
</reference>